<feature type="chain" id="PRO_5013027599" description="DUF3304 domain-containing protein" evidence="1">
    <location>
        <begin position="27"/>
        <end position="153"/>
    </location>
</feature>
<dbReference type="EMBL" id="FXAH01000031">
    <property type="protein sequence ID" value="SMF83311.1"/>
    <property type="molecule type" value="Genomic_DNA"/>
</dbReference>
<dbReference type="AlphaFoldDB" id="A0A1X7HBF4"/>
<dbReference type="InterPro" id="IPR021733">
    <property type="entry name" value="DUF3304"/>
</dbReference>
<keyword evidence="3" id="KW-1185">Reference proteome</keyword>
<keyword evidence="1" id="KW-0732">Signal</keyword>
<feature type="signal peptide" evidence="1">
    <location>
        <begin position="1"/>
        <end position="26"/>
    </location>
</feature>
<evidence type="ECO:0000256" key="1">
    <source>
        <dbReference type="SAM" id="SignalP"/>
    </source>
</evidence>
<proteinExistence type="predicted"/>
<dbReference type="Pfam" id="PF11745">
    <property type="entry name" value="DUF3304"/>
    <property type="match status" value="1"/>
</dbReference>
<name>A0A1X7HBF4_TRICW</name>
<gene>
    <name evidence="2" type="ORF">SAMN06295900_1315</name>
</gene>
<dbReference type="STRING" id="28094.SAMN06295900_1315"/>
<evidence type="ECO:0008006" key="4">
    <source>
        <dbReference type="Google" id="ProtNLM"/>
    </source>
</evidence>
<dbReference type="OrthoDB" id="9008720at2"/>
<evidence type="ECO:0000313" key="2">
    <source>
        <dbReference type="EMBL" id="SMF83311.1"/>
    </source>
</evidence>
<reference evidence="3" key="1">
    <citation type="submission" date="2017-04" db="EMBL/GenBank/DDBJ databases">
        <authorList>
            <person name="Varghese N."/>
            <person name="Submissions S."/>
        </authorList>
    </citation>
    <scope>NUCLEOTIDE SEQUENCE [LARGE SCALE GENOMIC DNA]</scope>
    <source>
        <strain evidence="3">Ballard 720</strain>
    </source>
</reference>
<organism evidence="2 3">
    <name type="scientific">Trinickia caryophylli</name>
    <name type="common">Paraburkholderia caryophylli</name>
    <dbReference type="NCBI Taxonomy" id="28094"/>
    <lineage>
        <taxon>Bacteria</taxon>
        <taxon>Pseudomonadati</taxon>
        <taxon>Pseudomonadota</taxon>
        <taxon>Betaproteobacteria</taxon>
        <taxon>Burkholderiales</taxon>
        <taxon>Burkholderiaceae</taxon>
        <taxon>Trinickia</taxon>
    </lineage>
</organism>
<sequence length="153" mass="16824">MNILKRWGGLLLLACVTVFVVGRACSQETYGPYHIAGYNYTDRNIASFWVNGTWGANSSAHYTGGGGGGGGGEVCCLDIPKHAKTLHIKVALGLTWEQFDKNLPNETYETDIPVPELPNKHEGYIEFHFLPGRKIEAKWVDFPATPHIPNGSH</sequence>
<protein>
    <recommendedName>
        <fullName evidence="4">DUF3304 domain-containing protein</fullName>
    </recommendedName>
</protein>
<evidence type="ECO:0000313" key="3">
    <source>
        <dbReference type="Proteomes" id="UP000192911"/>
    </source>
</evidence>
<dbReference type="RefSeq" id="WP_085230869.1">
    <property type="nucleotide sequence ID" value="NZ_BSQD01000008.1"/>
</dbReference>
<accession>A0A1X7HBF4</accession>
<dbReference type="GeneID" id="95552842"/>
<dbReference type="Proteomes" id="UP000192911">
    <property type="component" value="Unassembled WGS sequence"/>
</dbReference>